<feature type="transmembrane region" description="Helical" evidence="8">
    <location>
        <begin position="404"/>
        <end position="433"/>
    </location>
</feature>
<keyword evidence="6 8" id="KW-0472">Membrane</keyword>
<feature type="transmembrane region" description="Helical" evidence="8">
    <location>
        <begin position="155"/>
        <end position="178"/>
    </location>
</feature>
<name>A0AAW5JKW0_9FIRM</name>
<dbReference type="InterPro" id="IPR052175">
    <property type="entry name" value="ComplexI-like_HydComp"/>
</dbReference>
<dbReference type="PANTHER" id="PTHR42682:SF4">
    <property type="entry name" value="NADH-UBIQUINONE_PLASTOQUINONE"/>
    <property type="match status" value="1"/>
</dbReference>
<feature type="transmembrane region" description="Helical" evidence="8">
    <location>
        <begin position="337"/>
        <end position="354"/>
    </location>
</feature>
<evidence type="ECO:0000256" key="7">
    <source>
        <dbReference type="RuleBase" id="RU000320"/>
    </source>
</evidence>
<evidence type="ECO:0000313" key="10">
    <source>
        <dbReference type="EMBL" id="MCQ4770706.1"/>
    </source>
</evidence>
<comment type="subcellular location">
    <subcellularLocation>
        <location evidence="1">Cell membrane</location>
        <topology evidence="1">Multi-pass membrane protein</topology>
    </subcellularLocation>
    <subcellularLocation>
        <location evidence="7">Membrane</location>
        <topology evidence="7">Multi-pass membrane protein</topology>
    </subcellularLocation>
</comment>
<dbReference type="EMBL" id="JANFYS010000018">
    <property type="protein sequence ID" value="MCQ4770706.1"/>
    <property type="molecule type" value="Genomic_DNA"/>
</dbReference>
<feature type="transmembrane region" description="Helical" evidence="8">
    <location>
        <begin position="125"/>
        <end position="143"/>
    </location>
</feature>
<dbReference type="RefSeq" id="WP_256304103.1">
    <property type="nucleotide sequence ID" value="NZ_JANFYS010000018.1"/>
</dbReference>
<keyword evidence="2" id="KW-1003">Cell membrane</keyword>
<evidence type="ECO:0000256" key="2">
    <source>
        <dbReference type="ARBA" id="ARBA00022475"/>
    </source>
</evidence>
<feature type="transmembrane region" description="Helical" evidence="8">
    <location>
        <begin position="366"/>
        <end position="384"/>
    </location>
</feature>
<feature type="transmembrane region" description="Helical" evidence="8">
    <location>
        <begin position="102"/>
        <end position="119"/>
    </location>
</feature>
<sequence length="482" mass="52375">MLLLLPILAPVAGGIFVFRQKKESVRNRLVLALMLVTAGLVCAVCLTPEQTVELLTIQGRLHLALRSDLLAKFFLVLITCIWAPITLFAFPYIRHEGRDRQFFGFYTMTLGILAGLAMAKNFVTLYMYFEMMSLITVPLVLHSGAAASRRAGFKYLGYSVFGAGMALAGYFFVAYYMATPDFIHGGAIDPVKAAEHRPMLLVVYFLMIVGFGCKAGMMPMQAWLPAAHPVAPAPASAVLSGVITKGGVLAILRITYYMYGVDFLSGTWPQYVLLTLALCTVFVGSMLAYREKLLKRRLAYSTVSQVSYVLFGLFLFTPAGVLGALLQLVFHALAKDVLFLAAGAVIFATNRTRVDQLRGIGRRMPVTMWCFTLAALSLIGIPPMPGFLSKWYLVTAGLEGASRAFGIAGLVVLILSALLTAGYLLPIVTAGFFPGRDFSGERKEVGKSMLAPMLCFSAASVLLGLFPGPLMSWLGGLIPKMF</sequence>
<feature type="transmembrane region" description="Helical" evidence="8">
    <location>
        <begin position="309"/>
        <end position="331"/>
    </location>
</feature>
<feature type="transmembrane region" description="Helical" evidence="8">
    <location>
        <begin position="454"/>
        <end position="474"/>
    </location>
</feature>
<dbReference type="AlphaFoldDB" id="A0AAW5JKW0"/>
<dbReference type="GO" id="GO:0008137">
    <property type="term" value="F:NADH dehydrogenase (ubiquinone) activity"/>
    <property type="evidence" value="ECO:0007669"/>
    <property type="project" value="InterPro"/>
</dbReference>
<proteinExistence type="predicted"/>
<comment type="caution">
    <text evidence="10">The sequence shown here is derived from an EMBL/GenBank/DDBJ whole genome shotgun (WGS) entry which is preliminary data.</text>
</comment>
<feature type="domain" description="NADH:quinone oxidoreductase/Mrp antiporter transmembrane" evidence="9">
    <location>
        <begin position="119"/>
        <end position="411"/>
    </location>
</feature>
<evidence type="ECO:0000256" key="3">
    <source>
        <dbReference type="ARBA" id="ARBA00022692"/>
    </source>
</evidence>
<evidence type="ECO:0000256" key="4">
    <source>
        <dbReference type="ARBA" id="ARBA00022989"/>
    </source>
</evidence>
<dbReference type="GO" id="GO:0042773">
    <property type="term" value="P:ATP synthesis coupled electron transport"/>
    <property type="evidence" value="ECO:0007669"/>
    <property type="project" value="InterPro"/>
</dbReference>
<dbReference type="InterPro" id="IPR001750">
    <property type="entry name" value="ND/Mrp_TM"/>
</dbReference>
<organism evidence="10 11">
    <name type="scientific">Intestinimonas massiliensis</name>
    <name type="common">ex Afouda et al. 2020</name>
    <dbReference type="NCBI Taxonomy" id="1673721"/>
    <lineage>
        <taxon>Bacteria</taxon>
        <taxon>Bacillati</taxon>
        <taxon>Bacillota</taxon>
        <taxon>Clostridia</taxon>
        <taxon>Eubacteriales</taxon>
        <taxon>Intestinimonas</taxon>
    </lineage>
</organism>
<evidence type="ECO:0000256" key="5">
    <source>
        <dbReference type="ARBA" id="ARBA00023002"/>
    </source>
</evidence>
<evidence type="ECO:0000256" key="8">
    <source>
        <dbReference type="SAM" id="Phobius"/>
    </source>
</evidence>
<dbReference type="GO" id="GO:0005886">
    <property type="term" value="C:plasma membrane"/>
    <property type="evidence" value="ECO:0007669"/>
    <property type="project" value="UniProtKB-SubCell"/>
</dbReference>
<dbReference type="Pfam" id="PF00361">
    <property type="entry name" value="Proton_antipo_M"/>
    <property type="match status" value="1"/>
</dbReference>
<dbReference type="Proteomes" id="UP001204562">
    <property type="component" value="Unassembled WGS sequence"/>
</dbReference>
<dbReference type="PANTHER" id="PTHR42682">
    <property type="entry name" value="HYDROGENASE-4 COMPONENT F"/>
    <property type="match status" value="1"/>
</dbReference>
<accession>A0AAW5JKW0</accession>
<keyword evidence="5" id="KW-0560">Oxidoreductase</keyword>
<dbReference type="PRINTS" id="PR01437">
    <property type="entry name" value="NUOXDRDTASE4"/>
</dbReference>
<dbReference type="InterPro" id="IPR003918">
    <property type="entry name" value="NADH_UbQ_OxRdtase"/>
</dbReference>
<protein>
    <submittedName>
        <fullName evidence="10">Proton-conducting membrane transporter</fullName>
    </submittedName>
</protein>
<keyword evidence="3 7" id="KW-0812">Transmembrane</keyword>
<evidence type="ECO:0000313" key="11">
    <source>
        <dbReference type="Proteomes" id="UP001204562"/>
    </source>
</evidence>
<evidence type="ECO:0000256" key="6">
    <source>
        <dbReference type="ARBA" id="ARBA00023136"/>
    </source>
</evidence>
<keyword evidence="4 8" id="KW-1133">Transmembrane helix</keyword>
<gene>
    <name evidence="10" type="ORF">NE579_09545</name>
</gene>
<evidence type="ECO:0000259" key="9">
    <source>
        <dbReference type="Pfam" id="PF00361"/>
    </source>
</evidence>
<feature type="transmembrane region" description="Helical" evidence="8">
    <location>
        <begin position="271"/>
        <end position="289"/>
    </location>
</feature>
<feature type="transmembrane region" description="Helical" evidence="8">
    <location>
        <begin position="69"/>
        <end position="90"/>
    </location>
</feature>
<evidence type="ECO:0000256" key="1">
    <source>
        <dbReference type="ARBA" id="ARBA00004651"/>
    </source>
</evidence>
<dbReference type="GO" id="GO:0016491">
    <property type="term" value="F:oxidoreductase activity"/>
    <property type="evidence" value="ECO:0007669"/>
    <property type="project" value="UniProtKB-KW"/>
</dbReference>
<feature type="transmembrane region" description="Helical" evidence="8">
    <location>
        <begin position="237"/>
        <end position="259"/>
    </location>
</feature>
<feature type="transmembrane region" description="Helical" evidence="8">
    <location>
        <begin position="198"/>
        <end position="217"/>
    </location>
</feature>
<reference evidence="10" key="1">
    <citation type="submission" date="2022-06" db="EMBL/GenBank/DDBJ databases">
        <title>Isolation of gut microbiota from human fecal samples.</title>
        <authorList>
            <person name="Pamer E.G."/>
            <person name="Barat B."/>
            <person name="Waligurski E."/>
            <person name="Medina S."/>
            <person name="Paddock L."/>
            <person name="Mostad J."/>
        </authorList>
    </citation>
    <scope>NUCLEOTIDE SEQUENCE</scope>
    <source>
        <strain evidence="10">DFI.9.91</strain>
    </source>
</reference>
<feature type="transmembrane region" description="Helical" evidence="8">
    <location>
        <begin position="29"/>
        <end position="49"/>
    </location>
</feature>